<sequence>MLYDITLRIIYRYATPAASARTILRMQPRQAPDQRMIQGLIDCNPVPFARRDRLDFYGNPLVEMAHQDALSEVEFKFKGRVERLIADRGLDLSGPWQGIGQEVAAVASLSPDAPHHFLGPSPRIPYEPAIAGFAQEVVQPDMSALDAARAVSNAIHDAFAFDAEATDVSTSPAEAFEARRGVCQDFTHVAIAALRSLGIPAGYVSGFLRTEPPEGQPRLEGADAMHAWVRAWCGKDAGWHEFDPTNAIDVAGDHVVVAYGRDYSDVAPVKGAMRSAGSHSTLQQVDMIPVEPVSAASDAAT</sequence>
<feature type="domain" description="Transglutaminase-like" evidence="1">
    <location>
        <begin position="175"/>
        <end position="246"/>
    </location>
</feature>
<dbReference type="EMBL" id="OMOJ01000001">
    <property type="protein sequence ID" value="SPF78194.1"/>
    <property type="molecule type" value="Genomic_DNA"/>
</dbReference>
<gene>
    <name evidence="2" type="ORF">PRI8871_00787</name>
</gene>
<dbReference type="AlphaFoldDB" id="A0A2R8AQT6"/>
<organism evidence="2 3">
    <name type="scientific">Pseudoprimorskyibacter insulae</name>
    <dbReference type="NCBI Taxonomy" id="1695997"/>
    <lineage>
        <taxon>Bacteria</taxon>
        <taxon>Pseudomonadati</taxon>
        <taxon>Pseudomonadota</taxon>
        <taxon>Alphaproteobacteria</taxon>
        <taxon>Rhodobacterales</taxon>
        <taxon>Paracoccaceae</taxon>
        <taxon>Pseudoprimorskyibacter</taxon>
    </lineage>
</organism>
<dbReference type="PANTHER" id="PTHR33490">
    <property type="entry name" value="BLR5614 PROTEIN-RELATED"/>
    <property type="match status" value="1"/>
</dbReference>
<evidence type="ECO:0000259" key="1">
    <source>
        <dbReference type="SMART" id="SM00460"/>
    </source>
</evidence>
<accession>A0A2R8AQT6</accession>
<proteinExistence type="predicted"/>
<evidence type="ECO:0000313" key="3">
    <source>
        <dbReference type="Proteomes" id="UP000244904"/>
    </source>
</evidence>
<dbReference type="PANTHER" id="PTHR33490:SF7">
    <property type="entry name" value="BLR2979 PROTEIN"/>
    <property type="match status" value="1"/>
</dbReference>
<dbReference type="Pfam" id="PF08379">
    <property type="entry name" value="Bact_transglu_N"/>
    <property type="match status" value="1"/>
</dbReference>
<dbReference type="Gene3D" id="3.10.620.30">
    <property type="match status" value="1"/>
</dbReference>
<dbReference type="InterPro" id="IPR002931">
    <property type="entry name" value="Transglutaminase-like"/>
</dbReference>
<dbReference type="Proteomes" id="UP000244904">
    <property type="component" value="Unassembled WGS sequence"/>
</dbReference>
<dbReference type="SMART" id="SM00460">
    <property type="entry name" value="TGc"/>
    <property type="match status" value="1"/>
</dbReference>
<dbReference type="OrthoDB" id="9804023at2"/>
<dbReference type="Pfam" id="PF01841">
    <property type="entry name" value="Transglut_core"/>
    <property type="match status" value="1"/>
</dbReference>
<reference evidence="3" key="1">
    <citation type="submission" date="2018-03" db="EMBL/GenBank/DDBJ databases">
        <authorList>
            <person name="Rodrigo-Torres L."/>
            <person name="Arahal R. D."/>
            <person name="Lucena T."/>
        </authorList>
    </citation>
    <scope>NUCLEOTIDE SEQUENCE [LARGE SCALE GENOMIC DNA]</scope>
    <source>
        <strain evidence="3">CECT 8871</strain>
    </source>
</reference>
<dbReference type="RefSeq" id="WP_108884859.1">
    <property type="nucleotide sequence ID" value="NZ_OMOJ01000001.1"/>
</dbReference>
<dbReference type="SUPFAM" id="SSF54001">
    <property type="entry name" value="Cysteine proteinases"/>
    <property type="match status" value="1"/>
</dbReference>
<dbReference type="InterPro" id="IPR038765">
    <property type="entry name" value="Papain-like_cys_pep_sf"/>
</dbReference>
<protein>
    <recommendedName>
        <fullName evidence="1">Transglutaminase-like domain-containing protein</fullName>
    </recommendedName>
</protein>
<dbReference type="InterPro" id="IPR013589">
    <property type="entry name" value="Bac_transglu_N"/>
</dbReference>
<name>A0A2R8AQT6_9RHOB</name>
<keyword evidence="3" id="KW-1185">Reference proteome</keyword>
<evidence type="ECO:0000313" key="2">
    <source>
        <dbReference type="EMBL" id="SPF78194.1"/>
    </source>
</evidence>